<dbReference type="Gene3D" id="3.50.50.60">
    <property type="entry name" value="FAD/NAD(P)-binding domain"/>
    <property type="match status" value="2"/>
</dbReference>
<dbReference type="STRING" id="1686286.GCA_900092335_01281"/>
<evidence type="ECO:0000256" key="2">
    <source>
        <dbReference type="ARBA" id="ARBA00038825"/>
    </source>
</evidence>
<gene>
    <name evidence="5" type="ORF">EJK80_03005</name>
</gene>
<dbReference type="GO" id="GO:0016491">
    <property type="term" value="F:oxidoreductase activity"/>
    <property type="evidence" value="ECO:0007669"/>
    <property type="project" value="InterPro"/>
</dbReference>
<feature type="domain" description="Amine oxidase" evidence="4">
    <location>
        <begin position="16"/>
        <end position="452"/>
    </location>
</feature>
<dbReference type="AlphaFoldDB" id="A0A540R949"/>
<evidence type="ECO:0000256" key="1">
    <source>
        <dbReference type="ARBA" id="ARBA00037217"/>
    </source>
</evidence>
<evidence type="ECO:0000256" key="3">
    <source>
        <dbReference type="ARBA" id="ARBA00040298"/>
    </source>
</evidence>
<comment type="caution">
    <text evidence="5">The sequence shown here is derived from an EMBL/GenBank/DDBJ whole genome shotgun (WGS) entry which is preliminary data.</text>
</comment>
<proteinExistence type="predicted"/>
<dbReference type="PANTHER" id="PTHR10668:SF105">
    <property type="entry name" value="DEHYDROGENASE-RELATED"/>
    <property type="match status" value="1"/>
</dbReference>
<comment type="function">
    <text evidence="1">Probable oxidoreductase that may play a role as regulator of mitochondrial function.</text>
</comment>
<protein>
    <recommendedName>
        <fullName evidence="3">Pyridine nucleotide-disulfide oxidoreductase domain-containing protein 2</fullName>
    </recommendedName>
</protein>
<evidence type="ECO:0000313" key="6">
    <source>
        <dbReference type="Proteomes" id="UP000318080"/>
    </source>
</evidence>
<evidence type="ECO:0000313" key="5">
    <source>
        <dbReference type="EMBL" id="TQE44117.1"/>
    </source>
</evidence>
<accession>A0A540R949</accession>
<dbReference type="Proteomes" id="UP000318080">
    <property type="component" value="Unassembled WGS sequence"/>
</dbReference>
<evidence type="ECO:0000259" key="4">
    <source>
        <dbReference type="Pfam" id="PF01593"/>
    </source>
</evidence>
<organism evidence="5 6">
    <name type="scientific">Corynebacterium phoceense</name>
    <dbReference type="NCBI Taxonomy" id="1686286"/>
    <lineage>
        <taxon>Bacteria</taxon>
        <taxon>Bacillati</taxon>
        <taxon>Actinomycetota</taxon>
        <taxon>Actinomycetes</taxon>
        <taxon>Mycobacteriales</taxon>
        <taxon>Corynebacteriaceae</taxon>
        <taxon>Corynebacterium</taxon>
    </lineage>
</organism>
<reference evidence="5 6" key="1">
    <citation type="submission" date="2019-06" db="EMBL/GenBank/DDBJ databases">
        <title>Draft genome of C. phoceense Strain 272.</title>
        <authorList>
            <person name="Pacheco L.G.C."/>
            <person name="Barberis C.M."/>
            <person name="Almuzara M.N."/>
            <person name="Traglia G.M."/>
            <person name="Santos C.S."/>
            <person name="Rocha D.J.P.G."/>
            <person name="Aguiar E.R.G.R."/>
            <person name="Vay C.A."/>
        </authorList>
    </citation>
    <scope>NUCLEOTIDE SEQUENCE [LARGE SCALE GENOMIC DNA]</scope>
    <source>
        <strain evidence="5 6">272</strain>
    </source>
</reference>
<dbReference type="Pfam" id="PF01593">
    <property type="entry name" value="Amino_oxidase"/>
    <property type="match status" value="1"/>
</dbReference>
<dbReference type="InterPro" id="IPR002937">
    <property type="entry name" value="Amino_oxidase"/>
</dbReference>
<keyword evidence="6" id="KW-1185">Reference proteome</keyword>
<dbReference type="SUPFAM" id="SSF51905">
    <property type="entry name" value="FAD/NAD(P)-binding domain"/>
    <property type="match status" value="1"/>
</dbReference>
<name>A0A540R949_9CORY</name>
<sequence length="466" mass="48804">MTTLRSAAVVGAGPNGLTAAAVLARAGLRVEVFEAGPAPGGAARSVRFYDRTIDLGAAAHPFGVASPAFRALGLEDHGLEWAHPRYPLAHLFDDDPAALLHRDLNATARGLGVDGPAWRALHAPIAQLSDAHLANVLRPLTGVPPHPLAMARFGVRAAPPASAQARALFRTEAARALFIGSALHALCSPTLPFTSAFGVLFGALGMTTGWPVARGGSGAITDALASVLATHGGVIHTAHPVTDMRELTRFDAVVLALTPRQVLGLRNLIVPERRARVLRDWRYGPGAFKIDYALDGPVPWRDPAVGEAGTVHLGGTVPDLIAAERAIARGEMPARPVVLVAQQSAADPGRGHTLWAYAHVPHGFTGSALEHIEGQLERFAPGFTAHVLARRVMSPTDLETWNPNLVGGDIAGGAMTGTQLFLRPGFVRNPYQLTQRVFLASAATAPGGGVHGMPGWHAAHAVLRSA</sequence>
<dbReference type="PANTHER" id="PTHR10668">
    <property type="entry name" value="PHYTOENE DEHYDROGENASE"/>
    <property type="match status" value="1"/>
</dbReference>
<dbReference type="PRINTS" id="PR00419">
    <property type="entry name" value="ADXRDTASE"/>
</dbReference>
<comment type="subunit">
    <text evidence="2">Interacts with COX5B; this interaction may contribute to localize PYROXD2 to the inner face of the inner mitochondrial membrane.</text>
</comment>
<dbReference type="InterPro" id="IPR036188">
    <property type="entry name" value="FAD/NAD-bd_sf"/>
</dbReference>
<dbReference type="RefSeq" id="WP_141628592.1">
    <property type="nucleotide sequence ID" value="NZ_VHIR01000003.1"/>
</dbReference>
<dbReference type="EMBL" id="VHIR01000003">
    <property type="protein sequence ID" value="TQE44117.1"/>
    <property type="molecule type" value="Genomic_DNA"/>
</dbReference>